<dbReference type="AlphaFoldDB" id="A0AAP4FF84"/>
<dbReference type="Proteomes" id="UP001240483">
    <property type="component" value="Unassembled WGS sequence"/>
</dbReference>
<dbReference type="PANTHER" id="PTHR15160">
    <property type="entry name" value="VON HIPPEL-LINDAU PROTEIN"/>
    <property type="match status" value="1"/>
</dbReference>
<dbReference type="Pfam" id="PF02577">
    <property type="entry name" value="BFN_dom"/>
    <property type="match status" value="1"/>
</dbReference>
<dbReference type="PROSITE" id="PS51658">
    <property type="entry name" value="BFN"/>
    <property type="match status" value="1"/>
</dbReference>
<proteinExistence type="predicted"/>
<reference evidence="2" key="1">
    <citation type="submission" date="2023-05" db="EMBL/GenBank/DDBJ databases">
        <title>Cataloging the Phylogenetic Diversity of Human Bladder Bacteria.</title>
        <authorList>
            <person name="Du J."/>
        </authorList>
    </citation>
    <scope>NUCLEOTIDE SEQUENCE</scope>
    <source>
        <strain evidence="2">UMB9978</strain>
    </source>
</reference>
<sequence>MTLDGYQAVEVENALIELPSQQPVVVMREVGGDRVFPLWIGSHEFAVLSMLLEGSRAMRPLTHELLLSMVDALDAEIVRVRLVDVEDMIFHARIDLNNGREVDARASDALILATQADVPILMSRELLDHVGFARPVEEDPAATDMQVEEFKEFLEDLDPSDFE</sequence>
<dbReference type="InterPro" id="IPR003729">
    <property type="entry name" value="Bi_nuclease_dom"/>
</dbReference>
<dbReference type="Gene3D" id="3.10.690.10">
    <property type="entry name" value="Bifunctional nuclease domain"/>
    <property type="match status" value="1"/>
</dbReference>
<dbReference type="GO" id="GO:0004518">
    <property type="term" value="F:nuclease activity"/>
    <property type="evidence" value="ECO:0007669"/>
    <property type="project" value="InterPro"/>
</dbReference>
<accession>A0AAP4FF84</accession>
<dbReference type="SUPFAM" id="SSF103256">
    <property type="entry name" value="Hypothetical protein TM0160"/>
    <property type="match status" value="1"/>
</dbReference>
<dbReference type="RefSeq" id="WP_260077001.1">
    <property type="nucleotide sequence ID" value="NZ_JALXKR010000016.1"/>
</dbReference>
<comment type="caution">
    <text evidence="2">The sequence shown here is derived from an EMBL/GenBank/DDBJ whole genome shotgun (WGS) entry which is preliminary data.</text>
</comment>
<protein>
    <submittedName>
        <fullName evidence="2">Bifunctional nuclease family protein</fullName>
    </submittedName>
</protein>
<feature type="domain" description="BFN" evidence="1">
    <location>
        <begin position="6"/>
        <end position="134"/>
    </location>
</feature>
<evidence type="ECO:0000259" key="1">
    <source>
        <dbReference type="PROSITE" id="PS51658"/>
    </source>
</evidence>
<dbReference type="PANTHER" id="PTHR15160:SF1">
    <property type="entry name" value="VON HIPPEL-LINDAU DISEASE TUMOR SUPPRESSOR"/>
    <property type="match status" value="1"/>
</dbReference>
<name>A0AAP4FF84_9MICC</name>
<dbReference type="EMBL" id="JASODW010000012">
    <property type="protein sequence ID" value="MDK6275803.1"/>
    <property type="molecule type" value="Genomic_DNA"/>
</dbReference>
<gene>
    <name evidence="2" type="ORF">QP116_08685</name>
</gene>
<evidence type="ECO:0000313" key="3">
    <source>
        <dbReference type="Proteomes" id="UP001240483"/>
    </source>
</evidence>
<dbReference type="InterPro" id="IPR036104">
    <property type="entry name" value="BFN_sf"/>
</dbReference>
<organism evidence="2 3">
    <name type="scientific">Pseudoglutamicibacter cumminsii</name>
    <dbReference type="NCBI Taxonomy" id="156979"/>
    <lineage>
        <taxon>Bacteria</taxon>
        <taxon>Bacillati</taxon>
        <taxon>Actinomycetota</taxon>
        <taxon>Actinomycetes</taxon>
        <taxon>Micrococcales</taxon>
        <taxon>Micrococcaceae</taxon>
        <taxon>Pseudoglutamicibacter</taxon>
    </lineage>
</organism>
<evidence type="ECO:0000313" key="2">
    <source>
        <dbReference type="EMBL" id="MDK6275803.1"/>
    </source>
</evidence>